<name>A0ABT6Q1R1_9PROT</name>
<keyword evidence="1" id="KW-0472">Membrane</keyword>
<dbReference type="Proteomes" id="UP001431634">
    <property type="component" value="Unassembled WGS sequence"/>
</dbReference>
<dbReference type="EC" id="2.4.-.-" evidence="3"/>
<evidence type="ECO:0000313" key="3">
    <source>
        <dbReference type="EMBL" id="MDI2091048.1"/>
    </source>
</evidence>
<keyword evidence="1" id="KW-1133">Transmembrane helix</keyword>
<dbReference type="Gene3D" id="3.90.550.10">
    <property type="entry name" value="Spore Coat Polysaccharide Biosynthesis Protein SpsA, Chain A"/>
    <property type="match status" value="1"/>
</dbReference>
<evidence type="ECO:0000313" key="4">
    <source>
        <dbReference type="Proteomes" id="UP001431634"/>
    </source>
</evidence>
<dbReference type="InterPro" id="IPR001173">
    <property type="entry name" value="Glyco_trans_2-like"/>
</dbReference>
<dbReference type="InterPro" id="IPR029044">
    <property type="entry name" value="Nucleotide-diphossugar_trans"/>
</dbReference>
<keyword evidence="1" id="KW-0812">Transmembrane</keyword>
<dbReference type="GO" id="GO:0016757">
    <property type="term" value="F:glycosyltransferase activity"/>
    <property type="evidence" value="ECO:0007669"/>
    <property type="project" value="UniProtKB-KW"/>
</dbReference>
<feature type="domain" description="Glycosyltransferase 2-like" evidence="2">
    <location>
        <begin position="49"/>
        <end position="232"/>
    </location>
</feature>
<evidence type="ECO:0000259" key="2">
    <source>
        <dbReference type="Pfam" id="PF00535"/>
    </source>
</evidence>
<dbReference type="PANTHER" id="PTHR43646">
    <property type="entry name" value="GLYCOSYLTRANSFERASE"/>
    <property type="match status" value="1"/>
</dbReference>
<feature type="transmembrane region" description="Helical" evidence="1">
    <location>
        <begin position="326"/>
        <end position="343"/>
    </location>
</feature>
<dbReference type="PANTHER" id="PTHR43646:SF3">
    <property type="entry name" value="SLR1566 PROTEIN"/>
    <property type="match status" value="1"/>
</dbReference>
<reference evidence="3" key="1">
    <citation type="submission" date="2023-05" db="EMBL/GenBank/DDBJ databases">
        <title>Whole genome sequence of Commensalibacter sp.</title>
        <authorList>
            <person name="Charoenyingcharoen P."/>
            <person name="Yukphan P."/>
        </authorList>
    </citation>
    <scope>NUCLEOTIDE SEQUENCE</scope>
    <source>
        <strain evidence="3">TBRC 16381</strain>
    </source>
</reference>
<proteinExistence type="predicted"/>
<dbReference type="SUPFAM" id="SSF53448">
    <property type="entry name" value="Nucleotide-diphospho-sugar transferases"/>
    <property type="match status" value="1"/>
</dbReference>
<dbReference type="EMBL" id="JASBAO010000001">
    <property type="protein sequence ID" value="MDI2091048.1"/>
    <property type="molecule type" value="Genomic_DNA"/>
</dbReference>
<dbReference type="InterPro" id="IPR017832">
    <property type="entry name" value="Glyco_trans_2_hopen-assoc_HpnB"/>
</dbReference>
<protein>
    <submittedName>
        <fullName evidence="3">Glycosyltransferase</fullName>
        <ecNumber evidence="3">2.4.-.-</ecNumber>
    </submittedName>
</protein>
<comment type="caution">
    <text evidence="3">The sequence shown here is derived from an EMBL/GenBank/DDBJ whole genome shotgun (WGS) entry which is preliminary data.</text>
</comment>
<keyword evidence="3" id="KW-0808">Transferase</keyword>
<evidence type="ECO:0000256" key="1">
    <source>
        <dbReference type="SAM" id="Phobius"/>
    </source>
</evidence>
<sequence>MMIILTGLSFIIWIWLFFFHGRFWSRGPILQPISPTEQFKCKRWPDVYIIVPARDEAKTIEQVTLSLLQQDYLGKYQILVVDDDSQDGTGDIVHRCRQDLSEDQQGKLTVICTPPRPSGWSGKLWALSHGIDYIERQYKPENAYFFFTDADIVHEPSHLATLVDKAETDQLDQVSEMVQLRCQSFFERAFIPAFVYFFCMLYPFSKVNKSSTSIAAGAGGTVLIRQYALAKIGGISALKTALIDDVTLASLVKKSGGKIYLGHSRLARSLRTYERITDVWDMITRTAYVQLRYSLFWLLLTICLMSMMWFFPFIHIFTINGIARKIAMATYFISILSFIPTLSRFGISFLWIFALPAIALFYLTATIGSALNYYRGKGMMWKGRAYVTPAIGVENKELQIDFEDLGASEKINSSVEPVKAKDDRHDL</sequence>
<feature type="transmembrane region" description="Helical" evidence="1">
    <location>
        <begin position="6"/>
        <end position="24"/>
    </location>
</feature>
<feature type="transmembrane region" description="Helical" evidence="1">
    <location>
        <begin position="295"/>
        <end position="314"/>
    </location>
</feature>
<organism evidence="3 4">
    <name type="scientific">Commensalibacter oyaizuii</name>
    <dbReference type="NCBI Taxonomy" id="3043873"/>
    <lineage>
        <taxon>Bacteria</taxon>
        <taxon>Pseudomonadati</taxon>
        <taxon>Pseudomonadota</taxon>
        <taxon>Alphaproteobacteria</taxon>
        <taxon>Acetobacterales</taxon>
        <taxon>Acetobacteraceae</taxon>
    </lineage>
</organism>
<gene>
    <name evidence="3" type="ORF">QJV27_06660</name>
</gene>
<accession>A0ABT6Q1R1</accession>
<feature type="transmembrane region" description="Helical" evidence="1">
    <location>
        <begin position="349"/>
        <end position="374"/>
    </location>
</feature>
<keyword evidence="4" id="KW-1185">Reference proteome</keyword>
<dbReference type="NCBIfam" id="TIGR03469">
    <property type="entry name" value="HpnB"/>
    <property type="match status" value="1"/>
</dbReference>
<keyword evidence="3" id="KW-0328">Glycosyltransferase</keyword>
<dbReference type="Pfam" id="PF00535">
    <property type="entry name" value="Glycos_transf_2"/>
    <property type="match status" value="1"/>
</dbReference>